<reference evidence="2 3" key="1">
    <citation type="submission" date="2019-12" db="EMBL/GenBank/DDBJ databases">
        <title>Novel species isolated from a subtropical stream in China.</title>
        <authorList>
            <person name="Lu H."/>
        </authorList>
    </citation>
    <scope>NUCLEOTIDE SEQUENCE [LARGE SCALE GENOMIC DNA]</scope>
    <source>
        <strain evidence="2 3">FT127W</strain>
    </source>
</reference>
<name>A0A7X4H8Y2_9BURK</name>
<evidence type="ECO:0000256" key="1">
    <source>
        <dbReference type="SAM" id="Phobius"/>
    </source>
</evidence>
<proteinExistence type="predicted"/>
<protein>
    <submittedName>
        <fullName evidence="2">Cytochrome oxidase assembly protein</fullName>
    </submittedName>
</protein>
<comment type="caution">
    <text evidence="2">The sequence shown here is derived from an EMBL/GenBank/DDBJ whole genome shotgun (WGS) entry which is preliminary data.</text>
</comment>
<evidence type="ECO:0000313" key="2">
    <source>
        <dbReference type="EMBL" id="MYN05915.1"/>
    </source>
</evidence>
<keyword evidence="1" id="KW-0472">Membrane</keyword>
<keyword evidence="3" id="KW-1185">Reference proteome</keyword>
<gene>
    <name evidence="2" type="ORF">GTP77_01035</name>
</gene>
<dbReference type="AlphaFoldDB" id="A0A7X4H8Y2"/>
<feature type="transmembrane region" description="Helical" evidence="1">
    <location>
        <begin position="21"/>
        <end position="42"/>
    </location>
</feature>
<dbReference type="Proteomes" id="UP000450676">
    <property type="component" value="Unassembled WGS sequence"/>
</dbReference>
<evidence type="ECO:0000313" key="3">
    <source>
        <dbReference type="Proteomes" id="UP000450676"/>
    </source>
</evidence>
<accession>A0A7X4H8Y2</accession>
<dbReference type="Pfam" id="PF05751">
    <property type="entry name" value="FixH"/>
    <property type="match status" value="1"/>
</dbReference>
<keyword evidence="1" id="KW-0812">Transmembrane</keyword>
<dbReference type="EMBL" id="WWCU01000001">
    <property type="protein sequence ID" value="MYN05915.1"/>
    <property type="molecule type" value="Genomic_DNA"/>
</dbReference>
<dbReference type="InterPro" id="IPR008620">
    <property type="entry name" value="FixH"/>
</dbReference>
<sequence>MQSHQLNLPAAQPWWSQRWPWLLMLGPCLALVGGLYTGWLAFSQPDSLVVGDYYKRGKAINQDLRRDRAASALGLSAELRYDVARGVLSGRVDGADQARPPRVLLHLAHATQPERDIKLELAPAADGSFDAPLPMLERSRWQVLLEDEGRSWRLEASWQWPAQREVTVRAD</sequence>
<keyword evidence="1" id="KW-1133">Transmembrane helix</keyword>
<organism evidence="2 3">
    <name type="scientific">Pseudoduganella aquatica</name>
    <dbReference type="NCBI Taxonomy" id="2660641"/>
    <lineage>
        <taxon>Bacteria</taxon>
        <taxon>Pseudomonadati</taxon>
        <taxon>Pseudomonadota</taxon>
        <taxon>Betaproteobacteria</taxon>
        <taxon>Burkholderiales</taxon>
        <taxon>Oxalobacteraceae</taxon>
        <taxon>Telluria group</taxon>
        <taxon>Pseudoduganella</taxon>
    </lineage>
</organism>
<dbReference type="RefSeq" id="WP_161070302.1">
    <property type="nucleotide sequence ID" value="NZ_WWCU01000001.1"/>
</dbReference>